<dbReference type="GO" id="GO:0008270">
    <property type="term" value="F:zinc ion binding"/>
    <property type="evidence" value="ECO:0007669"/>
    <property type="project" value="UniProtKB-KW"/>
</dbReference>
<evidence type="ECO:0000259" key="3">
    <source>
        <dbReference type="Pfam" id="PF22958"/>
    </source>
</evidence>
<evidence type="ECO:0000313" key="6">
    <source>
        <dbReference type="EMBL" id="KAG6379677.1"/>
    </source>
</evidence>
<dbReference type="EMBL" id="JAGFBS010000004">
    <property type="protein sequence ID" value="KAG6379677.1"/>
    <property type="molecule type" value="Genomic_DNA"/>
</dbReference>
<dbReference type="GO" id="GO:0005829">
    <property type="term" value="C:cytosol"/>
    <property type="evidence" value="ECO:0007669"/>
    <property type="project" value="UniProtKB-UniRule"/>
</dbReference>
<dbReference type="GO" id="GO:0072344">
    <property type="term" value="P:rescue of stalled ribosome"/>
    <property type="evidence" value="ECO:0007669"/>
    <property type="project" value="UniProtKB-UniRule"/>
</dbReference>
<organism evidence="6 7">
    <name type="scientific">Boletus reticuloceps</name>
    <dbReference type="NCBI Taxonomy" id="495285"/>
    <lineage>
        <taxon>Eukaryota</taxon>
        <taxon>Fungi</taxon>
        <taxon>Dikarya</taxon>
        <taxon>Basidiomycota</taxon>
        <taxon>Agaricomycotina</taxon>
        <taxon>Agaricomycetes</taxon>
        <taxon>Agaricomycetidae</taxon>
        <taxon>Boletales</taxon>
        <taxon>Boletineae</taxon>
        <taxon>Boletaceae</taxon>
        <taxon>Boletoideae</taxon>
        <taxon>Boletus</taxon>
    </lineage>
</organism>
<evidence type="ECO:0000256" key="2">
    <source>
        <dbReference type="SAM" id="MobiDB-lite"/>
    </source>
</evidence>
<keyword evidence="1" id="KW-0833">Ubl conjugation pathway</keyword>
<dbReference type="GO" id="GO:0061630">
    <property type="term" value="F:ubiquitin protein ligase activity"/>
    <property type="evidence" value="ECO:0007669"/>
    <property type="project" value="UniProtKB-UniRule"/>
</dbReference>
<sequence length="1794" mass="196509">MAKGQKSSATSGTRKKNARKATQGSVAPQPSPPPKQSRPKGANHKLSKREAREQHKKVYIPPIKPAPPVLDPLDTTGLAHLLPPELVVVLRALGKKDAVTRGKAIEELGKWVEDAIKEQAARDSGHDRYEEESGKTDMIVKMLPVWLHRSLVLFTHPERRLRHLAASLHSTLLRLNEAREALLAWTSEIASQSELETLLGTWAMLSYDVDRGVAMVGMRSWVDFVTTARGQAADKQDEQCTGPQTRRTRSQPKMTLNPRPLISLFRFAQDTVLDPQGLHTALNPAPVLPPAVSPPQQGHKSVPQGKSESVAENDSDRAGRLRVGALGVIRWILGTSDLPLFCSRRDFFSSCPVRFYVYCWFSIDAAYSDNWPEVDSASATDLAVLTALLSSLPFWSTLHPAAVLLRKLPATLIRILSTVVLRSAWVETDIGVRATLGAPLMIFLRDYSQAWTIDMENASKGYDDLDANDKDTESDDSDSNSGAESETDSESEGNGDDDDFTGVSTESPPNGQLLSEAYTEFLQFLELGCSGSPPEGYPLVVVVLAGIPKSILPTTLPPVSPLGPGDKEENEQASNIHPISQLLTSFWAPLDAGLLDRRTVASSWLKAFSECLVLIVRRGVHAENTTHVKDDAKNLLASQFSRLWTELVTKRLRVEETEVAAVIVRTADRIGKIGDDLFDASFDALCQPILDALHTTDGTLDLAPVLFYHFTSTFALGTHAGQKIRGAVEAYMRRVTEVLETVLRSSDQVLIANAAKDPLTALVKLMDTFGPSLFDDQSFTSCTDAIFVAHSLSLVQVSTSGVLAYLGHRSKSSDQSQGQLQTQVFWTELLGTVASSPTKVALSLLSPLVGASLPIHLRGASPTMDDLTARLVSNVIAGVGLGNEEVAVAKILSAPAPFISFGCLATIASMLSNSVATFVNARLRFAGVSESTTGLDGVPDLPEVGPTVGLVRELADSGYEFTGDLGAELYTNVFLVGYAVPYQGEASGDKWLEDAKALWRLWISQEGDRQREMMDIAGSLVKEKLKSVLVDEKAETRSEYIIQCITPSPPGIRIDPLSDILPSHEEFDTMLDSSSLPSSTTSPSLALLDPTLPTSSDTPTPSVISRKYARTVSALLAHLAASRTVARSNLWALRHILVLGFYANEYLRVEDGLAMFDVTRDHLVDILEKVKSLTTYLLGRVEDGMHAKVVNMLMSKDGVAALEDGSLASFVISVTRRAKNTDSVRIRRCSASCCSTCSVMLQRTMPICAPQTTITILSAITAHAPEPPKLDRYRNELAASLTGVHPGAASTTGLIALRLLAATAPDPDSDVVFLPQQRAVNVMKACQAWVAADEDDEDGVDEDVESAMTLVFFYLAPILQNVPGSHWDFIWDVIENNLESCSLEDSATLTTLGRTLRLVIAIDDLALTNKPLRAKWDERKTTVLGLTKDMIAVNTVAMPYSEPRTLCRQLALSVIQDMPSEMMNEKTLPSMCHLLGDQSPEVQRIGYHLLHNAARKRTEHYVIEAGVDTEDMVTSEIPPELLAILQHSLGSREALDLDEQPVPRNKEVSGYLLAWMITFDLFIDASMKVRSGYFNHMRSPRRYLSIFHPQCIRHPWFVQWWKTGIQIGCLGCRRNSSGDCPPYHRALLTVPALIRSWISDCTDKQLLTRVIDYTSSYFSPGIIKAELAQVRQSGASSELSSTENLTVKVSPASGEVTASYTVDEQTLELSIRMPSDWPLHRLEVRDTKMVGVSGDKWRAWILGVQQVVWQQNGRIVDALTLFTKNVTLHFSGQVECAICYSYALVSPPWLVAVA</sequence>
<comment type="function">
    <text evidence="1">E3 ubiquitin-protein ligase. Component of the ribosome quality control complex (RQC), a ribosome-associated complex that mediates ubiquitination and extraction of incompletely synthesized nascent chains for proteasomal degradation.</text>
</comment>
<evidence type="ECO:0000259" key="4">
    <source>
        <dbReference type="Pfam" id="PF22999"/>
    </source>
</evidence>
<evidence type="ECO:0000256" key="1">
    <source>
        <dbReference type="RuleBase" id="RU367090"/>
    </source>
</evidence>
<feature type="compositionally biased region" description="Acidic residues" evidence="2">
    <location>
        <begin position="485"/>
        <end position="500"/>
    </location>
</feature>
<dbReference type="GO" id="GO:1990116">
    <property type="term" value="P:ribosome-associated ubiquitin-dependent protein catabolic process"/>
    <property type="evidence" value="ECO:0007669"/>
    <property type="project" value="UniProtKB-UniRule"/>
</dbReference>
<dbReference type="PANTHER" id="PTHR12389">
    <property type="entry name" value="ZINC FINGER PROTEIN 294"/>
    <property type="match status" value="1"/>
</dbReference>
<keyword evidence="1" id="KW-0862">Zinc</keyword>
<feature type="region of interest" description="Disordered" evidence="2">
    <location>
        <begin position="1"/>
        <end position="63"/>
    </location>
</feature>
<dbReference type="GO" id="GO:0043023">
    <property type="term" value="F:ribosomal large subunit binding"/>
    <property type="evidence" value="ECO:0007669"/>
    <property type="project" value="TreeGrafter"/>
</dbReference>
<feature type="domain" description="E3 ubiquitin-protein ligase listerin N-terminal" evidence="3">
    <location>
        <begin position="84"/>
        <end position="224"/>
    </location>
</feature>
<comment type="catalytic activity">
    <reaction evidence="1">
        <text>S-ubiquitinyl-[E2 ubiquitin-conjugating enzyme]-L-cysteine + [acceptor protein]-L-lysine = [E2 ubiquitin-conjugating enzyme]-L-cysteine + N(6)-ubiquitinyl-[acceptor protein]-L-lysine.</text>
        <dbReference type="EC" id="2.3.2.27"/>
    </reaction>
</comment>
<keyword evidence="1" id="KW-0808">Transferase</keyword>
<feature type="compositionally biased region" description="Polar residues" evidence="2">
    <location>
        <begin position="296"/>
        <end position="312"/>
    </location>
</feature>
<dbReference type="UniPathway" id="UPA00143"/>
<feature type="region of interest" description="Disordered" evidence="2">
    <location>
        <begin position="283"/>
        <end position="316"/>
    </location>
</feature>
<dbReference type="Proteomes" id="UP000683000">
    <property type="component" value="Unassembled WGS sequence"/>
</dbReference>
<feature type="domain" description="E3 ubiquitin-protein ligase listerin HEAT repeat region" evidence="4">
    <location>
        <begin position="1464"/>
        <end position="1585"/>
    </location>
</feature>
<evidence type="ECO:0000313" key="7">
    <source>
        <dbReference type="Proteomes" id="UP000683000"/>
    </source>
</evidence>
<feature type="compositionally biased region" description="Polar residues" evidence="2">
    <location>
        <begin position="502"/>
        <end position="512"/>
    </location>
</feature>
<dbReference type="InterPro" id="IPR054478">
    <property type="entry name" value="LTN1_UBC"/>
</dbReference>
<feature type="domain" description="E3 ubiquitin-protein ligase listerin HEAT repeat region" evidence="4">
    <location>
        <begin position="1623"/>
        <end position="1671"/>
    </location>
</feature>
<dbReference type="InterPro" id="IPR016024">
    <property type="entry name" value="ARM-type_fold"/>
</dbReference>
<accession>A0A8I2YXR3</accession>
<dbReference type="InterPro" id="IPR054477">
    <property type="entry name" value="LTN1_E3_ligase_6th"/>
</dbReference>
<dbReference type="OrthoDB" id="6108at2759"/>
<keyword evidence="7" id="KW-1185">Reference proteome</keyword>
<proteinExistence type="inferred from homology"/>
<keyword evidence="1" id="KW-0863">Zinc-finger</keyword>
<reference evidence="6" key="1">
    <citation type="submission" date="2021-03" db="EMBL/GenBank/DDBJ databases">
        <title>Evolutionary innovations through gain and loss of genes in the ectomycorrhizal Boletales.</title>
        <authorList>
            <person name="Wu G."/>
            <person name="Miyauchi S."/>
            <person name="Morin E."/>
            <person name="Yang Z.-L."/>
            <person name="Xu J."/>
            <person name="Martin F.M."/>
        </authorList>
    </citation>
    <scope>NUCLEOTIDE SEQUENCE</scope>
    <source>
        <strain evidence="6">BR01</strain>
    </source>
</reference>
<feature type="domain" description="E3 ubiquitin-protein ligase listerin ubiquitin conjugating" evidence="5">
    <location>
        <begin position="1685"/>
        <end position="1767"/>
    </location>
</feature>
<feature type="compositionally biased region" description="Polar residues" evidence="2">
    <location>
        <begin position="1"/>
        <end position="12"/>
    </location>
</feature>
<comment type="caution">
    <text evidence="6">The sequence shown here is derived from an EMBL/GenBank/DDBJ whole genome shotgun (WGS) entry which is preliminary data.</text>
</comment>
<dbReference type="GO" id="GO:1990112">
    <property type="term" value="C:RQC complex"/>
    <property type="evidence" value="ECO:0007669"/>
    <property type="project" value="UniProtKB-UniRule"/>
</dbReference>
<dbReference type="SUPFAM" id="SSF48371">
    <property type="entry name" value="ARM repeat"/>
    <property type="match status" value="2"/>
</dbReference>
<evidence type="ECO:0000259" key="5">
    <source>
        <dbReference type="Pfam" id="PF23009"/>
    </source>
</evidence>
<dbReference type="Pfam" id="PF22999">
    <property type="entry name" value="LTN1_E3_ligase_6th"/>
    <property type="match status" value="2"/>
</dbReference>
<feature type="region of interest" description="Disordered" evidence="2">
    <location>
        <begin position="462"/>
        <end position="512"/>
    </location>
</feature>
<dbReference type="InterPro" id="IPR054476">
    <property type="entry name" value="Ltn1_N"/>
</dbReference>
<name>A0A8I2YXR3_9AGAM</name>
<comment type="pathway">
    <text evidence="1">Protein modification; protein ubiquitination.</text>
</comment>
<comment type="similarity">
    <text evidence="1">Belongs to the LTN1 family.</text>
</comment>
<feature type="compositionally biased region" description="Basic residues" evidence="2">
    <location>
        <begin position="37"/>
        <end position="47"/>
    </location>
</feature>
<dbReference type="GO" id="GO:0016567">
    <property type="term" value="P:protein ubiquitination"/>
    <property type="evidence" value="ECO:0007669"/>
    <property type="project" value="UniProtKB-UniPathway"/>
</dbReference>
<feature type="region of interest" description="Disordered" evidence="2">
    <location>
        <begin position="233"/>
        <end position="253"/>
    </location>
</feature>
<dbReference type="InterPro" id="IPR039795">
    <property type="entry name" value="LTN1/Rkr1"/>
</dbReference>
<gene>
    <name evidence="6" type="ORF">JVT61DRAFT_10198</name>
</gene>
<dbReference type="PANTHER" id="PTHR12389:SF0">
    <property type="entry name" value="E3 UBIQUITIN-PROTEIN LIGASE LISTERIN"/>
    <property type="match status" value="1"/>
</dbReference>
<keyword evidence="1" id="KW-0479">Metal-binding</keyword>
<dbReference type="EC" id="2.3.2.27" evidence="1"/>
<comment type="subunit">
    <text evidence="1">Component of the ribosome quality control complex (RQC).</text>
</comment>
<feature type="compositionally biased region" description="Basic and acidic residues" evidence="2">
    <location>
        <begin position="462"/>
        <end position="471"/>
    </location>
</feature>
<protein>
    <recommendedName>
        <fullName evidence="1">E3 ubiquitin-protein ligase listerin</fullName>
        <ecNumber evidence="1">2.3.2.27</ecNumber>
    </recommendedName>
    <alternativeName>
        <fullName evidence="1">RING-type E3 ubiquitin transferase listerin</fullName>
    </alternativeName>
</protein>
<dbReference type="Pfam" id="PF23009">
    <property type="entry name" value="UBC_like"/>
    <property type="match status" value="1"/>
</dbReference>
<dbReference type="Pfam" id="PF22958">
    <property type="entry name" value="Ltn1_1st"/>
    <property type="match status" value="1"/>
</dbReference>